<dbReference type="Proteomes" id="UP001281761">
    <property type="component" value="Unassembled WGS sequence"/>
</dbReference>
<keyword evidence="3" id="KW-1185">Reference proteome</keyword>
<feature type="region of interest" description="Disordered" evidence="1">
    <location>
        <begin position="145"/>
        <end position="178"/>
    </location>
</feature>
<sequence>MPFEEQGSGTTSQALPKRQRDDDDSRARIGQWGEDGHIAESESEDLRRELEGDQGESLSRQVDPPSMSSLWGQFGGLDSVGGKREAAVVLTRSKHTIVNFSADPLPLFNFLNQCSRKADRDEDEILADWHIDECDGWMDGEARRSVEGEDLASTSDVMMSESSPQSMSVRLPMVTERA</sequence>
<protein>
    <submittedName>
        <fullName evidence="2">Uncharacterized protein</fullName>
    </submittedName>
</protein>
<evidence type="ECO:0000313" key="2">
    <source>
        <dbReference type="EMBL" id="KAK2947309.1"/>
    </source>
</evidence>
<gene>
    <name evidence="2" type="ORF">BLNAU_17785</name>
</gene>
<feature type="compositionally biased region" description="Basic and acidic residues" evidence="1">
    <location>
        <begin position="18"/>
        <end position="27"/>
    </location>
</feature>
<feature type="compositionally biased region" description="Polar residues" evidence="1">
    <location>
        <begin position="152"/>
        <end position="168"/>
    </location>
</feature>
<comment type="caution">
    <text evidence="2">The sequence shown here is derived from an EMBL/GenBank/DDBJ whole genome shotgun (WGS) entry which is preliminary data.</text>
</comment>
<proteinExistence type="predicted"/>
<feature type="compositionally biased region" description="Polar residues" evidence="1">
    <location>
        <begin position="56"/>
        <end position="70"/>
    </location>
</feature>
<dbReference type="EMBL" id="JARBJD010000205">
    <property type="protein sequence ID" value="KAK2947309.1"/>
    <property type="molecule type" value="Genomic_DNA"/>
</dbReference>
<evidence type="ECO:0000256" key="1">
    <source>
        <dbReference type="SAM" id="MobiDB-lite"/>
    </source>
</evidence>
<organism evidence="2 3">
    <name type="scientific">Blattamonas nauphoetae</name>
    <dbReference type="NCBI Taxonomy" id="2049346"/>
    <lineage>
        <taxon>Eukaryota</taxon>
        <taxon>Metamonada</taxon>
        <taxon>Preaxostyla</taxon>
        <taxon>Oxymonadida</taxon>
        <taxon>Blattamonas</taxon>
    </lineage>
</organism>
<accession>A0ABQ9X6B1</accession>
<reference evidence="2 3" key="1">
    <citation type="journal article" date="2022" name="bioRxiv">
        <title>Genomics of Preaxostyla Flagellates Illuminates Evolutionary Transitions and the Path Towards Mitochondrial Loss.</title>
        <authorList>
            <person name="Novak L.V.F."/>
            <person name="Treitli S.C."/>
            <person name="Pyrih J."/>
            <person name="Halakuc P."/>
            <person name="Pipaliya S.V."/>
            <person name="Vacek V."/>
            <person name="Brzon O."/>
            <person name="Soukal P."/>
            <person name="Eme L."/>
            <person name="Dacks J.B."/>
            <person name="Karnkowska A."/>
            <person name="Elias M."/>
            <person name="Hampl V."/>
        </authorList>
    </citation>
    <scope>NUCLEOTIDE SEQUENCE [LARGE SCALE GENOMIC DNA]</scope>
    <source>
        <strain evidence="2">NAU3</strain>
        <tissue evidence="2">Gut</tissue>
    </source>
</reference>
<name>A0ABQ9X6B1_9EUKA</name>
<feature type="compositionally biased region" description="Basic and acidic residues" evidence="1">
    <location>
        <begin position="34"/>
        <end position="51"/>
    </location>
</feature>
<feature type="region of interest" description="Disordered" evidence="1">
    <location>
        <begin position="1"/>
        <end position="70"/>
    </location>
</feature>
<evidence type="ECO:0000313" key="3">
    <source>
        <dbReference type="Proteomes" id="UP001281761"/>
    </source>
</evidence>